<accession>A0ACC6PF44</accession>
<proteinExistence type="predicted"/>
<organism evidence="1 2">
    <name type="scientific">Saccharibacillus sacchari</name>
    <dbReference type="NCBI Taxonomy" id="456493"/>
    <lineage>
        <taxon>Bacteria</taxon>
        <taxon>Bacillati</taxon>
        <taxon>Bacillota</taxon>
        <taxon>Bacilli</taxon>
        <taxon>Bacillales</taxon>
        <taxon>Paenibacillaceae</taxon>
        <taxon>Saccharibacillus</taxon>
    </lineage>
</organism>
<evidence type="ECO:0000313" key="2">
    <source>
        <dbReference type="Proteomes" id="UP001380953"/>
    </source>
</evidence>
<dbReference type="Proteomes" id="UP001380953">
    <property type="component" value="Unassembled WGS sequence"/>
</dbReference>
<keyword evidence="2" id="KW-1185">Reference proteome</keyword>
<sequence length="381" mass="43590">MRAMLIDDEKPALLHLERLIRADGRLEPVAMCTSAREGIEWLDNEPVDAVFLDIGMPEMNGLEAAEHIQQRHPGIAIVFVTAYSDYAVEAFDLQAIDYLLKPIGPTRLQKAIARIVPESLAVENKAAKAGDSAPKELEMPGILMFRRLELYDSEARKVRPVKWRTAKSQELFAYLLHQGEQWVPRDELTDLLWPSMSGDKAATHLHTSVYQIRKLLKDGKPEMALEYRQESYRLLRGGVETDVERFEHESEKLIGSVKGNIDPAETLLALWKGGYLEHHDYPWAESRAEKLNRRRLRLALELAEEEKAAGRTDEAIRLLTALQEEEPYAEEICRQLMSAYESADNKRLARESYRTFALRLQEELGAEPEPLTRQAYERLAD</sequence>
<name>A0ACC6PF44_9BACL</name>
<comment type="caution">
    <text evidence="1">The sequence shown here is derived from an EMBL/GenBank/DDBJ whole genome shotgun (WGS) entry which is preliminary data.</text>
</comment>
<evidence type="ECO:0000313" key="1">
    <source>
        <dbReference type="EMBL" id="MEJ8305578.1"/>
    </source>
</evidence>
<dbReference type="EMBL" id="JBBKAR010000045">
    <property type="protein sequence ID" value="MEJ8305578.1"/>
    <property type="molecule type" value="Genomic_DNA"/>
</dbReference>
<reference evidence="1" key="1">
    <citation type="submission" date="2024-03" db="EMBL/GenBank/DDBJ databases">
        <title>Whole genome sequecning of epiphytes from Marcgravia umbellata leaves.</title>
        <authorList>
            <person name="Kumar G."/>
            <person name="Savka M.A."/>
        </authorList>
    </citation>
    <scope>NUCLEOTIDE SEQUENCE</scope>
    <source>
        <strain evidence="1">RIT_BL5</strain>
    </source>
</reference>
<protein>
    <submittedName>
        <fullName evidence="1">Response regulator</fullName>
    </submittedName>
</protein>
<gene>
    <name evidence="1" type="ORF">WKI47_16835</name>
</gene>